<sequence>AALLKIWRGVHEVISTIMFNWIAFYFAMFLVGHLAGERAELTKPAMASARYAVLGESLTSVIFVVIALCVLVYILLWRTRTGYELRLAGSNPDAARYAGISARRAILISFIVGGLAAGLAGAAQVLGGHPSWALFKGMGNVANYGFMGIGIALIGRNHPIGGIFAAIFYGGLLNGRIAMQAEAGVYSELVYVILGIIIISLAIPQLLAIIKRRFK</sequence>
<comment type="subcellular location">
    <subcellularLocation>
        <location evidence="1">Cell membrane</location>
        <topology evidence="1">Multi-pass membrane protein</topology>
    </subcellularLocation>
</comment>
<dbReference type="Pfam" id="PF02653">
    <property type="entry name" value="BPD_transp_2"/>
    <property type="match status" value="1"/>
</dbReference>
<evidence type="ECO:0000256" key="5">
    <source>
        <dbReference type="ARBA" id="ARBA00023136"/>
    </source>
</evidence>
<keyword evidence="2" id="KW-1003">Cell membrane</keyword>
<keyword evidence="4 6" id="KW-1133">Transmembrane helix</keyword>
<feature type="transmembrane region" description="Helical" evidence="6">
    <location>
        <begin position="189"/>
        <end position="210"/>
    </location>
</feature>
<keyword evidence="3 6" id="KW-0812">Transmembrane</keyword>
<dbReference type="PANTHER" id="PTHR47089">
    <property type="entry name" value="ABC TRANSPORTER, PERMEASE PROTEIN"/>
    <property type="match status" value="1"/>
</dbReference>
<proteinExistence type="predicted"/>
<feature type="transmembrane region" description="Helical" evidence="6">
    <location>
        <begin position="105"/>
        <end position="126"/>
    </location>
</feature>
<feature type="non-terminal residue" evidence="7">
    <location>
        <position position="1"/>
    </location>
</feature>
<feature type="transmembrane region" description="Helical" evidence="6">
    <location>
        <begin position="132"/>
        <end position="153"/>
    </location>
</feature>
<comment type="caution">
    <text evidence="7">The sequence shown here is derived from an EMBL/GenBank/DDBJ whole genome shotgun (WGS) entry which is preliminary data.</text>
</comment>
<reference evidence="7" key="1">
    <citation type="journal article" date="2014" name="Front. Microbiol.">
        <title>High frequency of phylogenetically diverse reductive dehalogenase-homologous genes in deep subseafloor sedimentary metagenomes.</title>
        <authorList>
            <person name="Kawai M."/>
            <person name="Futagami T."/>
            <person name="Toyoda A."/>
            <person name="Takaki Y."/>
            <person name="Nishi S."/>
            <person name="Hori S."/>
            <person name="Arai W."/>
            <person name="Tsubouchi T."/>
            <person name="Morono Y."/>
            <person name="Uchiyama I."/>
            <person name="Ito T."/>
            <person name="Fujiyama A."/>
            <person name="Inagaki F."/>
            <person name="Takami H."/>
        </authorList>
    </citation>
    <scope>NUCLEOTIDE SEQUENCE</scope>
    <source>
        <strain evidence="7">Expedition CK06-06</strain>
    </source>
</reference>
<evidence type="ECO:0000256" key="6">
    <source>
        <dbReference type="SAM" id="Phobius"/>
    </source>
</evidence>
<dbReference type="GO" id="GO:0022857">
    <property type="term" value="F:transmembrane transporter activity"/>
    <property type="evidence" value="ECO:0007669"/>
    <property type="project" value="InterPro"/>
</dbReference>
<keyword evidence="5 6" id="KW-0472">Membrane</keyword>
<organism evidence="7">
    <name type="scientific">marine sediment metagenome</name>
    <dbReference type="NCBI Taxonomy" id="412755"/>
    <lineage>
        <taxon>unclassified sequences</taxon>
        <taxon>metagenomes</taxon>
        <taxon>ecological metagenomes</taxon>
    </lineage>
</organism>
<dbReference type="AlphaFoldDB" id="X1MKT7"/>
<evidence type="ECO:0008006" key="8">
    <source>
        <dbReference type="Google" id="ProtNLM"/>
    </source>
</evidence>
<feature type="transmembrane region" description="Helical" evidence="6">
    <location>
        <begin position="160"/>
        <end position="177"/>
    </location>
</feature>
<dbReference type="GO" id="GO:0005886">
    <property type="term" value="C:plasma membrane"/>
    <property type="evidence" value="ECO:0007669"/>
    <property type="project" value="UniProtKB-SubCell"/>
</dbReference>
<evidence type="ECO:0000313" key="7">
    <source>
        <dbReference type="EMBL" id="GAI06949.1"/>
    </source>
</evidence>
<dbReference type="PANTHER" id="PTHR47089:SF1">
    <property type="entry name" value="GUANOSINE ABC TRANSPORTER PERMEASE PROTEIN NUPP"/>
    <property type="match status" value="1"/>
</dbReference>
<protein>
    <recommendedName>
        <fullName evidence="8">ABC transporter permease</fullName>
    </recommendedName>
</protein>
<evidence type="ECO:0000256" key="1">
    <source>
        <dbReference type="ARBA" id="ARBA00004651"/>
    </source>
</evidence>
<dbReference type="CDD" id="cd06580">
    <property type="entry name" value="TM_PBP1_transp_TpRbsC_like"/>
    <property type="match status" value="1"/>
</dbReference>
<evidence type="ECO:0000256" key="4">
    <source>
        <dbReference type="ARBA" id="ARBA00022989"/>
    </source>
</evidence>
<accession>X1MKT7</accession>
<name>X1MKT7_9ZZZZ</name>
<dbReference type="EMBL" id="BARV01006031">
    <property type="protein sequence ID" value="GAI06949.1"/>
    <property type="molecule type" value="Genomic_DNA"/>
</dbReference>
<feature type="transmembrane region" description="Helical" evidence="6">
    <location>
        <begin position="12"/>
        <end position="31"/>
    </location>
</feature>
<feature type="transmembrane region" description="Helical" evidence="6">
    <location>
        <begin position="51"/>
        <end position="76"/>
    </location>
</feature>
<gene>
    <name evidence="7" type="ORF">S06H3_12313</name>
</gene>
<evidence type="ECO:0000256" key="2">
    <source>
        <dbReference type="ARBA" id="ARBA00022475"/>
    </source>
</evidence>
<evidence type="ECO:0000256" key="3">
    <source>
        <dbReference type="ARBA" id="ARBA00022692"/>
    </source>
</evidence>
<dbReference type="InterPro" id="IPR001851">
    <property type="entry name" value="ABC_transp_permease"/>
</dbReference>